<dbReference type="Proteomes" id="UP001153365">
    <property type="component" value="Unassembled WGS sequence"/>
</dbReference>
<dbReference type="Gene3D" id="3.90.1150.10">
    <property type="entry name" value="Aspartate Aminotransferase, domain 1"/>
    <property type="match status" value="1"/>
</dbReference>
<keyword evidence="7" id="KW-1185">Reference proteome</keyword>
<gene>
    <name evidence="6" type="ORF">PPACK8108_LOCUS985</name>
</gene>
<dbReference type="GO" id="GO:0030170">
    <property type="term" value="F:pyridoxal phosphate binding"/>
    <property type="evidence" value="ECO:0007669"/>
    <property type="project" value="InterPro"/>
</dbReference>
<keyword evidence="4" id="KW-0663">Pyridoxal phosphate</keyword>
<dbReference type="EMBL" id="CALTRL010000143">
    <property type="protein sequence ID" value="CAH7666636.1"/>
    <property type="molecule type" value="Genomic_DNA"/>
</dbReference>
<comment type="similarity">
    <text evidence="2">Belongs to the class-II pyridoxal-phosphate-dependent aminotransferase family. BioF subfamily.</text>
</comment>
<accession>A0AAV0AHG7</accession>
<dbReference type="PANTHER" id="PTHR13693:SF77">
    <property type="entry name" value="8-AMINO-7-OXONONANOATE SYNTHASE"/>
    <property type="match status" value="1"/>
</dbReference>
<comment type="caution">
    <text evidence="6">The sequence shown here is derived from an EMBL/GenBank/DDBJ whole genome shotgun (WGS) entry which is preliminary data.</text>
</comment>
<evidence type="ECO:0000256" key="4">
    <source>
        <dbReference type="ARBA" id="ARBA00022898"/>
    </source>
</evidence>
<dbReference type="AlphaFoldDB" id="A0AAV0AHG7"/>
<evidence type="ECO:0000313" key="6">
    <source>
        <dbReference type="EMBL" id="CAH7666636.1"/>
    </source>
</evidence>
<comment type="cofactor">
    <cofactor evidence="1">
        <name>pyridoxal 5'-phosphate</name>
        <dbReference type="ChEBI" id="CHEBI:597326"/>
    </cofactor>
</comment>
<dbReference type="InterPro" id="IPR004839">
    <property type="entry name" value="Aminotransferase_I/II_large"/>
</dbReference>
<name>A0AAV0AHG7_PHAPC</name>
<dbReference type="PANTHER" id="PTHR13693">
    <property type="entry name" value="CLASS II AMINOTRANSFERASE/8-AMINO-7-OXONONANOATE SYNTHASE"/>
    <property type="match status" value="1"/>
</dbReference>
<protein>
    <submittedName>
        <fullName evidence="6">8-amino-7-oxononanoate synthase</fullName>
    </submittedName>
</protein>
<dbReference type="GO" id="GO:0016740">
    <property type="term" value="F:transferase activity"/>
    <property type="evidence" value="ECO:0007669"/>
    <property type="project" value="UniProtKB-KW"/>
</dbReference>
<keyword evidence="3" id="KW-0808">Transferase</keyword>
<reference evidence="6" key="1">
    <citation type="submission" date="2022-06" db="EMBL/GenBank/DDBJ databases">
        <authorList>
            <consortium name="SYNGENTA / RWTH Aachen University"/>
        </authorList>
    </citation>
    <scope>NUCLEOTIDE SEQUENCE</scope>
</reference>
<dbReference type="InterPro" id="IPR050087">
    <property type="entry name" value="AON_synthase_class-II"/>
</dbReference>
<evidence type="ECO:0000256" key="2">
    <source>
        <dbReference type="ARBA" id="ARBA00010008"/>
    </source>
</evidence>
<dbReference type="InterPro" id="IPR015421">
    <property type="entry name" value="PyrdxlP-dep_Trfase_major"/>
</dbReference>
<dbReference type="Pfam" id="PF00155">
    <property type="entry name" value="Aminotran_1_2"/>
    <property type="match status" value="1"/>
</dbReference>
<evidence type="ECO:0000313" key="7">
    <source>
        <dbReference type="Proteomes" id="UP001153365"/>
    </source>
</evidence>
<feature type="domain" description="Aminotransferase class I/classII large" evidence="5">
    <location>
        <begin position="75"/>
        <end position="461"/>
    </location>
</feature>
<dbReference type="InterPro" id="IPR015424">
    <property type="entry name" value="PyrdxlP-dep_Trfase"/>
</dbReference>
<sequence>MTIKPSSLENRLRLALDSRQARSILRSLDSIPLWVYSEEDDNGKGRQILTHKLGARGQIIQAGNKSDSDILRAKKLIDFSSNDYLSLSRSAFMQQELKEKLFLPEDQSPFGPSSSRLLDGNTIIHQRLEKDLSEFFLGKSALLFNSGFDANVGIWSTIPGPDDWVVYDRLIHASVHDGLRLSRTRSDRRIPFQHNSPSHLKLVLDNILSLDPNVRSGKTSVFISVESLYSMDGDLCPLEEFVTLVEKAFEKYQNAYLIVDEAHSTGLYGSCGRGLVCALSLSEKILVRLHTFGKAAACSGAVVLAPPILREYLINYARPLIFSTAMTRMSVIAIETVISEFKSVRRQKAAESLESLSHHFSNQLSKLLNKHQIKPLTDGNTPRPRHVILTVPQSSLDILAKGIFSPIVPILSHKPHSLARFLFLEGYLLRPIGTPTVPPGRELVRVCLHANQTTEQIDNIIGLLDCWIKQHSSIQKSHL</sequence>
<evidence type="ECO:0000259" key="5">
    <source>
        <dbReference type="Pfam" id="PF00155"/>
    </source>
</evidence>
<organism evidence="6 7">
    <name type="scientific">Phakopsora pachyrhizi</name>
    <name type="common">Asian soybean rust disease fungus</name>
    <dbReference type="NCBI Taxonomy" id="170000"/>
    <lineage>
        <taxon>Eukaryota</taxon>
        <taxon>Fungi</taxon>
        <taxon>Dikarya</taxon>
        <taxon>Basidiomycota</taxon>
        <taxon>Pucciniomycotina</taxon>
        <taxon>Pucciniomycetes</taxon>
        <taxon>Pucciniales</taxon>
        <taxon>Phakopsoraceae</taxon>
        <taxon>Phakopsora</taxon>
    </lineage>
</organism>
<dbReference type="SUPFAM" id="SSF53383">
    <property type="entry name" value="PLP-dependent transferases"/>
    <property type="match status" value="1"/>
</dbReference>
<evidence type="ECO:0000256" key="3">
    <source>
        <dbReference type="ARBA" id="ARBA00022679"/>
    </source>
</evidence>
<dbReference type="InterPro" id="IPR015422">
    <property type="entry name" value="PyrdxlP-dep_Trfase_small"/>
</dbReference>
<proteinExistence type="inferred from homology"/>
<dbReference type="GO" id="GO:0009102">
    <property type="term" value="P:biotin biosynthetic process"/>
    <property type="evidence" value="ECO:0007669"/>
    <property type="project" value="TreeGrafter"/>
</dbReference>
<dbReference type="Gene3D" id="3.40.640.10">
    <property type="entry name" value="Type I PLP-dependent aspartate aminotransferase-like (Major domain)"/>
    <property type="match status" value="1"/>
</dbReference>
<evidence type="ECO:0000256" key="1">
    <source>
        <dbReference type="ARBA" id="ARBA00001933"/>
    </source>
</evidence>